<accession>A0A3M2M4D0</accession>
<dbReference type="InterPro" id="IPR006764">
    <property type="entry name" value="SAM_dep_MeTrfase_SAV2177_type"/>
</dbReference>
<dbReference type="InterPro" id="IPR029063">
    <property type="entry name" value="SAM-dependent_MTases_sf"/>
</dbReference>
<dbReference type="CDD" id="cd02440">
    <property type="entry name" value="AdoMet_MTases"/>
    <property type="match status" value="1"/>
</dbReference>
<evidence type="ECO:0000313" key="2">
    <source>
        <dbReference type="Proteomes" id="UP000282674"/>
    </source>
</evidence>
<dbReference type="Pfam" id="PF04672">
    <property type="entry name" value="Methyltransf_19"/>
    <property type="match status" value="1"/>
</dbReference>
<proteinExistence type="predicted"/>
<comment type="caution">
    <text evidence="1">The sequence shown here is derived from an EMBL/GenBank/DDBJ whole genome shotgun (WGS) entry which is preliminary data.</text>
</comment>
<keyword evidence="2" id="KW-1185">Reference proteome</keyword>
<evidence type="ECO:0000313" key="1">
    <source>
        <dbReference type="EMBL" id="RMI43673.1"/>
    </source>
</evidence>
<sequence length="258" mass="27128">MSNGGGLGLAGPARIYDCLLGGKDNYAVDRELVVELLTIEPGLVDAARANRAFVRRAVRELAGLGLRQFLDIGCGLPTTDNIHQIASRHAPGARVLYVDQDPLVLVHARALLVDDGDVAALQADLRKPEDLVAQSLDHGLLDPSEPVAVLLTSVLHHLTDADDPWHAVRTLTAALAPGSALVISHLTDAPSASAEVASRYTEGCSLPLIPRTPTAIASLLDGLPLLAPGLVPVDTWRPELPTTAPQTPHYLAAAAQLP</sequence>
<evidence type="ECO:0008006" key="3">
    <source>
        <dbReference type="Google" id="ProtNLM"/>
    </source>
</evidence>
<dbReference type="EMBL" id="RFFG01000024">
    <property type="protein sequence ID" value="RMI43673.1"/>
    <property type="molecule type" value="Genomic_DNA"/>
</dbReference>
<dbReference type="Gene3D" id="3.40.50.150">
    <property type="entry name" value="Vaccinia Virus protein VP39"/>
    <property type="match status" value="1"/>
</dbReference>
<name>A0A3M2M4D0_9ACTN</name>
<dbReference type="Proteomes" id="UP000282674">
    <property type="component" value="Unassembled WGS sequence"/>
</dbReference>
<organism evidence="1 2">
    <name type="scientific">Actinomadura harenae</name>
    <dbReference type="NCBI Taxonomy" id="2483351"/>
    <lineage>
        <taxon>Bacteria</taxon>
        <taxon>Bacillati</taxon>
        <taxon>Actinomycetota</taxon>
        <taxon>Actinomycetes</taxon>
        <taxon>Streptosporangiales</taxon>
        <taxon>Thermomonosporaceae</taxon>
        <taxon>Actinomadura</taxon>
    </lineage>
</organism>
<protein>
    <recommendedName>
        <fullName evidence="3">SAM-dependent methyltransferase</fullName>
    </recommendedName>
</protein>
<gene>
    <name evidence="1" type="ORF">EBO15_15690</name>
</gene>
<dbReference type="PIRSF" id="PIRSF017393">
    <property type="entry name" value="MTase_SAV2177"/>
    <property type="match status" value="1"/>
</dbReference>
<dbReference type="RefSeq" id="WP_122195132.1">
    <property type="nucleotide sequence ID" value="NZ_JBHSKC010000008.1"/>
</dbReference>
<reference evidence="1 2" key="1">
    <citation type="submission" date="2018-10" db="EMBL/GenBank/DDBJ databases">
        <title>Isolation from soil.</title>
        <authorList>
            <person name="Hu J."/>
        </authorList>
    </citation>
    <scope>NUCLEOTIDE SEQUENCE [LARGE SCALE GENOMIC DNA]</scope>
    <source>
        <strain evidence="1 2">NEAU-Ht49</strain>
    </source>
</reference>
<dbReference type="OrthoDB" id="3467661at2"/>
<dbReference type="SUPFAM" id="SSF53335">
    <property type="entry name" value="S-adenosyl-L-methionine-dependent methyltransferases"/>
    <property type="match status" value="1"/>
</dbReference>
<dbReference type="AlphaFoldDB" id="A0A3M2M4D0"/>